<sequence length="289" mass="34663">MKRISQAILYTFSLLPFWVLYGLSWFIYVLLNYLIGYRRKVIYTNLKNSFPEKSDAEIKSIQKKFYKNFADYLVETLKSFSISKKELDKRHTYSNLEVFETCKKEGKDVMLMAGHNFNWEWFVGLGNHLVTKNRYAVYHKVRNDFWNEMINGIRGKFGTVPLDMKKTARFILSTTDNGEYSYLFVADQSPKKTNIHYDLEFLNQNTPVFIGFDKIAIKKNMAVVYCKMTKTKQGHYHTSFERILPENEKFEPYETVHQFFHKLEKTIQEQPDNWLWSHKRWKYKKGIDY</sequence>
<dbReference type="AlphaFoldDB" id="A0A838ZSN2"/>
<keyword evidence="5 7" id="KW-0472">Membrane</keyword>
<evidence type="ECO:0000256" key="3">
    <source>
        <dbReference type="ARBA" id="ARBA00022519"/>
    </source>
</evidence>
<keyword evidence="9" id="KW-1185">Reference proteome</keyword>
<dbReference type="GO" id="GO:0016746">
    <property type="term" value="F:acyltransferase activity"/>
    <property type="evidence" value="ECO:0007669"/>
    <property type="project" value="UniProtKB-KW"/>
</dbReference>
<dbReference type="GO" id="GO:0005886">
    <property type="term" value="C:plasma membrane"/>
    <property type="evidence" value="ECO:0007669"/>
    <property type="project" value="UniProtKB-SubCell"/>
</dbReference>
<keyword evidence="3" id="KW-0997">Cell inner membrane</keyword>
<dbReference type="PANTHER" id="PTHR30606">
    <property type="entry name" value="LIPID A BIOSYNTHESIS LAUROYL ACYLTRANSFERASE"/>
    <property type="match status" value="1"/>
</dbReference>
<keyword evidence="7" id="KW-0812">Transmembrane</keyword>
<evidence type="ECO:0000256" key="2">
    <source>
        <dbReference type="ARBA" id="ARBA00022475"/>
    </source>
</evidence>
<dbReference type="Proteomes" id="UP000552241">
    <property type="component" value="Unassembled WGS sequence"/>
</dbReference>
<reference evidence="8 9" key="1">
    <citation type="submission" date="2020-07" db="EMBL/GenBank/DDBJ databases">
        <title>Moheibacter lacus sp. nov., a member of the family Flavobacteriaceae isolated from freshwater lake sediment.</title>
        <authorList>
            <person name="Liu Y."/>
        </authorList>
    </citation>
    <scope>NUCLEOTIDE SEQUENCE [LARGE SCALE GENOMIC DNA]</scope>
    <source>
        <strain evidence="8 9">BDHS18</strain>
    </source>
</reference>
<evidence type="ECO:0000313" key="9">
    <source>
        <dbReference type="Proteomes" id="UP000552241"/>
    </source>
</evidence>
<keyword evidence="6 8" id="KW-0012">Acyltransferase</keyword>
<evidence type="ECO:0000256" key="1">
    <source>
        <dbReference type="ARBA" id="ARBA00004533"/>
    </source>
</evidence>
<evidence type="ECO:0000256" key="7">
    <source>
        <dbReference type="SAM" id="Phobius"/>
    </source>
</evidence>
<evidence type="ECO:0000256" key="4">
    <source>
        <dbReference type="ARBA" id="ARBA00022679"/>
    </source>
</evidence>
<proteinExistence type="predicted"/>
<keyword evidence="4 8" id="KW-0808">Transferase</keyword>
<evidence type="ECO:0000256" key="6">
    <source>
        <dbReference type="ARBA" id="ARBA00023315"/>
    </source>
</evidence>
<organism evidence="8 9">
    <name type="scientific">Moheibacter lacus</name>
    <dbReference type="NCBI Taxonomy" id="2745851"/>
    <lineage>
        <taxon>Bacteria</taxon>
        <taxon>Pseudomonadati</taxon>
        <taxon>Bacteroidota</taxon>
        <taxon>Flavobacteriia</taxon>
        <taxon>Flavobacteriales</taxon>
        <taxon>Weeksellaceae</taxon>
        <taxon>Moheibacter</taxon>
    </lineage>
</organism>
<keyword evidence="2" id="KW-1003">Cell membrane</keyword>
<dbReference type="RefSeq" id="WP_182043584.1">
    <property type="nucleotide sequence ID" value="NZ_JACDZE010000002.1"/>
</dbReference>
<dbReference type="PANTHER" id="PTHR30606:SF10">
    <property type="entry name" value="PHOSPHATIDYLINOSITOL MANNOSIDE ACYLTRANSFERASE"/>
    <property type="match status" value="1"/>
</dbReference>
<dbReference type="Pfam" id="PF03279">
    <property type="entry name" value="Lip_A_acyltrans"/>
    <property type="match status" value="1"/>
</dbReference>
<comment type="caution">
    <text evidence="8">The sequence shown here is derived from an EMBL/GenBank/DDBJ whole genome shotgun (WGS) entry which is preliminary data.</text>
</comment>
<dbReference type="CDD" id="cd07984">
    <property type="entry name" value="LPLAT_LABLAT-like"/>
    <property type="match status" value="1"/>
</dbReference>
<protein>
    <submittedName>
        <fullName evidence="8">Lysophospholipid acyltransferase family protein</fullName>
    </submittedName>
</protein>
<name>A0A838ZSN2_9FLAO</name>
<evidence type="ECO:0000313" key="8">
    <source>
        <dbReference type="EMBL" id="MBA5629982.1"/>
    </source>
</evidence>
<accession>A0A838ZSN2</accession>
<keyword evidence="7" id="KW-1133">Transmembrane helix</keyword>
<comment type="subcellular location">
    <subcellularLocation>
        <location evidence="1">Cell inner membrane</location>
    </subcellularLocation>
</comment>
<dbReference type="InterPro" id="IPR004960">
    <property type="entry name" value="LipA_acyltrans"/>
</dbReference>
<evidence type="ECO:0000256" key="5">
    <source>
        <dbReference type="ARBA" id="ARBA00023136"/>
    </source>
</evidence>
<gene>
    <name evidence="8" type="ORF">HU137_09390</name>
</gene>
<dbReference type="EMBL" id="JACDZE010000002">
    <property type="protein sequence ID" value="MBA5629982.1"/>
    <property type="molecule type" value="Genomic_DNA"/>
</dbReference>
<dbReference type="GO" id="GO:0009247">
    <property type="term" value="P:glycolipid biosynthetic process"/>
    <property type="evidence" value="ECO:0007669"/>
    <property type="project" value="UniProtKB-ARBA"/>
</dbReference>
<feature type="transmembrane region" description="Helical" evidence="7">
    <location>
        <begin position="7"/>
        <end position="31"/>
    </location>
</feature>